<evidence type="ECO:0000313" key="2">
    <source>
        <dbReference type="Proteomes" id="UP001230426"/>
    </source>
</evidence>
<dbReference type="RefSeq" id="WP_306860034.1">
    <property type="nucleotide sequence ID" value="NZ_JAUSRB010000002.1"/>
</dbReference>
<gene>
    <name evidence="1" type="ORF">J2S55_002555</name>
</gene>
<organism evidence="1 2">
    <name type="scientific">Streptosporangium brasiliense</name>
    <dbReference type="NCBI Taxonomy" id="47480"/>
    <lineage>
        <taxon>Bacteria</taxon>
        <taxon>Bacillati</taxon>
        <taxon>Actinomycetota</taxon>
        <taxon>Actinomycetes</taxon>
        <taxon>Streptosporangiales</taxon>
        <taxon>Streptosporangiaceae</taxon>
        <taxon>Streptosporangium</taxon>
    </lineage>
</organism>
<protein>
    <submittedName>
        <fullName evidence="1">Uncharacterized protein</fullName>
    </submittedName>
</protein>
<name>A0ABT9R233_9ACTN</name>
<comment type="caution">
    <text evidence="1">The sequence shown here is derived from an EMBL/GenBank/DDBJ whole genome shotgun (WGS) entry which is preliminary data.</text>
</comment>
<evidence type="ECO:0000313" key="1">
    <source>
        <dbReference type="EMBL" id="MDP9863289.1"/>
    </source>
</evidence>
<sequence length="198" mass="21521">MGLLFTQVANDLRMTHEINDGWRRGIRRTACGLAFMLACGLCPAVPAAAAAVTLNTPPVPATPAVFTLGSLKSSTYVIHRGRKTWAQFTMDVRVHSQNEIPVTITGIGRSGAGLKLLSPEKRDPYVLEPGQSVRFSLKYEITSCNAVQQGDWPIPIRVRTDDGESIAYASLLLSKIAPKYRVNAPWQAALAEQACTAR</sequence>
<accession>A0ABT9R233</accession>
<dbReference type="Proteomes" id="UP001230426">
    <property type="component" value="Unassembled WGS sequence"/>
</dbReference>
<reference evidence="1 2" key="1">
    <citation type="submission" date="2023-07" db="EMBL/GenBank/DDBJ databases">
        <title>Sequencing the genomes of 1000 actinobacteria strains.</title>
        <authorList>
            <person name="Klenk H.-P."/>
        </authorList>
    </citation>
    <scope>NUCLEOTIDE SEQUENCE [LARGE SCALE GENOMIC DNA]</scope>
    <source>
        <strain evidence="1 2">DSM 44109</strain>
    </source>
</reference>
<keyword evidence="2" id="KW-1185">Reference proteome</keyword>
<dbReference type="EMBL" id="JAUSRB010000002">
    <property type="protein sequence ID" value="MDP9863289.1"/>
    <property type="molecule type" value="Genomic_DNA"/>
</dbReference>
<proteinExistence type="predicted"/>